<evidence type="ECO:0008006" key="3">
    <source>
        <dbReference type="Google" id="ProtNLM"/>
    </source>
</evidence>
<dbReference type="RefSeq" id="WP_133711304.1">
    <property type="nucleotide sequence ID" value="NZ_SOAG01000001.1"/>
</dbReference>
<organism evidence="1 2">
    <name type="scientific">Myroides indicus</name>
    <dbReference type="NCBI Taxonomy" id="1323422"/>
    <lineage>
        <taxon>Bacteria</taxon>
        <taxon>Pseudomonadati</taxon>
        <taxon>Bacteroidota</taxon>
        <taxon>Flavobacteriia</taxon>
        <taxon>Flavobacteriales</taxon>
        <taxon>Flavobacteriaceae</taxon>
        <taxon>Myroides</taxon>
    </lineage>
</organism>
<dbReference type="SUPFAM" id="SSF47473">
    <property type="entry name" value="EF-hand"/>
    <property type="match status" value="1"/>
</dbReference>
<reference evidence="1 2" key="1">
    <citation type="submission" date="2019-03" db="EMBL/GenBank/DDBJ databases">
        <title>Genomic Encyclopedia of Archaeal and Bacterial Type Strains, Phase II (KMG-II): from individual species to whole genera.</title>
        <authorList>
            <person name="Goeker M."/>
        </authorList>
    </citation>
    <scope>NUCLEOTIDE SEQUENCE [LARGE SCALE GENOMIC DNA]</scope>
    <source>
        <strain evidence="1 2">DSM 28213</strain>
    </source>
</reference>
<accession>A0A4R7FBT7</accession>
<dbReference type="OrthoDB" id="1448372at2"/>
<name>A0A4R7FBT7_9FLAO</name>
<evidence type="ECO:0000313" key="2">
    <source>
        <dbReference type="Proteomes" id="UP000295215"/>
    </source>
</evidence>
<evidence type="ECO:0000313" key="1">
    <source>
        <dbReference type="EMBL" id="TDS66115.1"/>
    </source>
</evidence>
<proteinExistence type="predicted"/>
<sequence>MKKFLIVLFAAIVLVGCNQKSREMGDEQAGKTLVGWYYYNLMENEINSLPKYLDEDFDKNVSQSDFFNQLKSRTEQYGPVEKAVLKDWKMVDTNKKQKIKKYEFTYDVKYEKGSSAVEKFYLIKRGDDLKIAKVEF</sequence>
<dbReference type="Proteomes" id="UP000295215">
    <property type="component" value="Unassembled WGS sequence"/>
</dbReference>
<protein>
    <recommendedName>
        <fullName evidence="3">DUF3887 domain-containing protein</fullName>
    </recommendedName>
</protein>
<dbReference type="InterPro" id="IPR011992">
    <property type="entry name" value="EF-hand-dom_pair"/>
</dbReference>
<dbReference type="AlphaFoldDB" id="A0A4R7FBT7"/>
<gene>
    <name evidence="1" type="ORF">C8P70_1018</name>
</gene>
<comment type="caution">
    <text evidence="1">The sequence shown here is derived from an EMBL/GenBank/DDBJ whole genome shotgun (WGS) entry which is preliminary data.</text>
</comment>
<keyword evidence="2" id="KW-1185">Reference proteome</keyword>
<dbReference type="PROSITE" id="PS51257">
    <property type="entry name" value="PROKAR_LIPOPROTEIN"/>
    <property type="match status" value="1"/>
</dbReference>
<dbReference type="EMBL" id="SOAG01000001">
    <property type="protein sequence ID" value="TDS66115.1"/>
    <property type="molecule type" value="Genomic_DNA"/>
</dbReference>